<organism evidence="1 2">
    <name type="scientific">Corynebacterium yudongzhengii</name>
    <dbReference type="NCBI Taxonomy" id="2080740"/>
    <lineage>
        <taxon>Bacteria</taxon>
        <taxon>Bacillati</taxon>
        <taxon>Actinomycetota</taxon>
        <taxon>Actinomycetes</taxon>
        <taxon>Mycobacteriales</taxon>
        <taxon>Corynebacteriaceae</taxon>
        <taxon>Corynebacterium</taxon>
    </lineage>
</organism>
<evidence type="ECO:0008006" key="3">
    <source>
        <dbReference type="Google" id="ProtNLM"/>
    </source>
</evidence>
<name>A0A2U1T9T0_9CORY</name>
<accession>A0A2U1T9T0</accession>
<proteinExistence type="predicted"/>
<gene>
    <name evidence="1" type="ORF">DF222_00040</name>
</gene>
<dbReference type="AlphaFoldDB" id="A0A2U1T9T0"/>
<comment type="caution">
    <text evidence="1">The sequence shown here is derived from an EMBL/GenBank/DDBJ whole genome shotgun (WGS) entry which is preliminary data.</text>
</comment>
<protein>
    <recommendedName>
        <fullName evidence="3">YbjN domain-containing protein</fullName>
    </recommendedName>
</protein>
<dbReference type="KEGG" id="cyz:C3B44_01310"/>
<dbReference type="EMBL" id="QEEZ01000001">
    <property type="protein sequence ID" value="PWC02685.1"/>
    <property type="molecule type" value="Genomic_DNA"/>
</dbReference>
<evidence type="ECO:0000313" key="2">
    <source>
        <dbReference type="Proteomes" id="UP000244989"/>
    </source>
</evidence>
<dbReference type="Proteomes" id="UP000244989">
    <property type="component" value="Unassembled WGS sequence"/>
</dbReference>
<reference evidence="2" key="1">
    <citation type="submission" date="2018-04" db="EMBL/GenBank/DDBJ databases">
        <authorList>
            <person name="Liu S."/>
            <person name="Wang Z."/>
            <person name="Li J."/>
        </authorList>
    </citation>
    <scope>NUCLEOTIDE SEQUENCE [LARGE SCALE GENOMIC DNA]</scope>
    <source>
        <strain evidence="2">2189</strain>
    </source>
</reference>
<evidence type="ECO:0000313" key="1">
    <source>
        <dbReference type="EMBL" id="PWC02685.1"/>
    </source>
</evidence>
<keyword evidence="2" id="KW-1185">Reference proteome</keyword>
<sequence>MTTATDRYVHWVTPTYHVHLPPLTHKRLKNIVKLLGYDFKTDATGIHVETEGICYSLLLHGPTEEILIARANIYDGLPHYASHKRIREEVDRWNVHQMWPHAYTHVCEHGHTHVIGDVSMNYLGGVTDNQLLLHAELVFQNGERLRSELQQALS</sequence>